<evidence type="ECO:0000313" key="7">
    <source>
        <dbReference type="Proteomes" id="UP001174210"/>
    </source>
</evidence>
<evidence type="ECO:0000259" key="5">
    <source>
        <dbReference type="Pfam" id="PF01850"/>
    </source>
</evidence>
<evidence type="ECO:0000256" key="3">
    <source>
        <dbReference type="ARBA" id="ARBA00022801"/>
    </source>
</evidence>
<name>A0ABT8IWH2_9MICO</name>
<organism evidence="6 7">
    <name type="scientific">Leifsonia virtsii</name>
    <dbReference type="NCBI Taxonomy" id="3035915"/>
    <lineage>
        <taxon>Bacteria</taxon>
        <taxon>Bacillati</taxon>
        <taxon>Actinomycetota</taxon>
        <taxon>Actinomycetes</taxon>
        <taxon>Micrococcales</taxon>
        <taxon>Microbacteriaceae</taxon>
        <taxon>Leifsonia</taxon>
    </lineage>
</organism>
<protein>
    <submittedName>
        <fullName evidence="6">Type II toxin-antitoxin system VapC family toxin</fullName>
    </submittedName>
</protein>
<keyword evidence="7" id="KW-1185">Reference proteome</keyword>
<dbReference type="CDD" id="cd09873">
    <property type="entry name" value="PIN_Pae0151-like"/>
    <property type="match status" value="1"/>
</dbReference>
<dbReference type="InterPro" id="IPR029060">
    <property type="entry name" value="PIN-like_dom_sf"/>
</dbReference>
<feature type="domain" description="PIN" evidence="5">
    <location>
        <begin position="5"/>
        <end position="123"/>
    </location>
</feature>
<evidence type="ECO:0000256" key="1">
    <source>
        <dbReference type="ARBA" id="ARBA00022722"/>
    </source>
</evidence>
<reference evidence="6" key="1">
    <citation type="submission" date="2023-03" db="EMBL/GenBank/DDBJ databases">
        <title>MT1 and MT2 Draft Genomes of Novel Species.</title>
        <authorList>
            <person name="Venkateswaran K."/>
        </authorList>
    </citation>
    <scope>NUCLEOTIDE SEQUENCE</scope>
    <source>
        <strain evidence="6">F6_8S_P_1A</strain>
    </source>
</reference>
<dbReference type="EMBL" id="JAROCB010000002">
    <property type="protein sequence ID" value="MDN4597168.1"/>
    <property type="molecule type" value="Genomic_DNA"/>
</dbReference>
<dbReference type="Pfam" id="PF01850">
    <property type="entry name" value="PIN"/>
    <property type="match status" value="1"/>
</dbReference>
<proteinExistence type="predicted"/>
<dbReference type="InterPro" id="IPR051619">
    <property type="entry name" value="TypeII_TA_RNase_PINc/VapC"/>
</dbReference>
<sequence length="137" mass="15819">MKSAVVDCSAVVDLLDSGGPSVFQHHPELEECILVAPHLLDPEFLSTVRRHAMRERGQPDDYERFVLGFYRLDIMRMEHEPLWEYAWRWRESLSAYDAMYVALAHVLELPLLTADERLAAAARPWCDVRLVRELAVA</sequence>
<keyword evidence="1" id="KW-0540">Nuclease</keyword>
<dbReference type="InterPro" id="IPR002716">
    <property type="entry name" value="PIN_dom"/>
</dbReference>
<evidence type="ECO:0000256" key="4">
    <source>
        <dbReference type="ARBA" id="ARBA00022842"/>
    </source>
</evidence>
<keyword evidence="4" id="KW-0460">Magnesium</keyword>
<dbReference type="InterPro" id="IPR044153">
    <property type="entry name" value="PIN_Pae0151-like"/>
</dbReference>
<dbReference type="Gene3D" id="3.40.50.1010">
    <property type="entry name" value="5'-nuclease"/>
    <property type="match status" value="1"/>
</dbReference>
<keyword evidence="2" id="KW-0479">Metal-binding</keyword>
<keyword evidence="3" id="KW-0378">Hydrolase</keyword>
<dbReference type="Proteomes" id="UP001174210">
    <property type="component" value="Unassembled WGS sequence"/>
</dbReference>
<dbReference type="PANTHER" id="PTHR35901:SF1">
    <property type="entry name" value="EXONUCLEASE VAPC9"/>
    <property type="match status" value="1"/>
</dbReference>
<evidence type="ECO:0000256" key="2">
    <source>
        <dbReference type="ARBA" id="ARBA00022723"/>
    </source>
</evidence>
<comment type="caution">
    <text evidence="6">The sequence shown here is derived from an EMBL/GenBank/DDBJ whole genome shotgun (WGS) entry which is preliminary data.</text>
</comment>
<gene>
    <name evidence="6" type="ORF">P5G59_08455</name>
</gene>
<accession>A0ABT8IWH2</accession>
<dbReference type="SUPFAM" id="SSF88723">
    <property type="entry name" value="PIN domain-like"/>
    <property type="match status" value="1"/>
</dbReference>
<dbReference type="RefSeq" id="WP_301217902.1">
    <property type="nucleotide sequence ID" value="NZ_JAROCB010000002.1"/>
</dbReference>
<dbReference type="PANTHER" id="PTHR35901">
    <property type="entry name" value="RIBONUCLEASE VAPC3"/>
    <property type="match status" value="1"/>
</dbReference>
<evidence type="ECO:0000313" key="6">
    <source>
        <dbReference type="EMBL" id="MDN4597168.1"/>
    </source>
</evidence>